<dbReference type="RefSeq" id="WP_146571876.1">
    <property type="nucleotide sequence ID" value="NZ_CP042306.1"/>
</dbReference>
<feature type="domain" description="Histidine kinase" evidence="11">
    <location>
        <begin position="238"/>
        <end position="437"/>
    </location>
</feature>
<dbReference type="Gene3D" id="3.30.565.10">
    <property type="entry name" value="Histidine kinase-like ATPase, C-terminal domain"/>
    <property type="match status" value="1"/>
</dbReference>
<keyword evidence="8 10" id="KW-1133">Transmembrane helix</keyword>
<keyword evidence="4" id="KW-0597">Phosphoprotein</keyword>
<evidence type="ECO:0000256" key="5">
    <source>
        <dbReference type="ARBA" id="ARBA00022679"/>
    </source>
</evidence>
<dbReference type="CDD" id="cd00082">
    <property type="entry name" value="HisKA"/>
    <property type="match status" value="1"/>
</dbReference>
<dbReference type="GO" id="GO:0000155">
    <property type="term" value="F:phosphorelay sensor kinase activity"/>
    <property type="evidence" value="ECO:0007669"/>
    <property type="project" value="InterPro"/>
</dbReference>
<organism evidence="13 14">
    <name type="scientific">Sphingomonas panacisoli</name>
    <dbReference type="NCBI Taxonomy" id="1813879"/>
    <lineage>
        <taxon>Bacteria</taxon>
        <taxon>Pseudomonadati</taxon>
        <taxon>Pseudomonadota</taxon>
        <taxon>Alphaproteobacteria</taxon>
        <taxon>Sphingomonadales</taxon>
        <taxon>Sphingomonadaceae</taxon>
        <taxon>Sphingomonas</taxon>
    </lineage>
</organism>
<evidence type="ECO:0000256" key="4">
    <source>
        <dbReference type="ARBA" id="ARBA00022553"/>
    </source>
</evidence>
<dbReference type="Gene3D" id="1.10.287.130">
    <property type="match status" value="1"/>
</dbReference>
<dbReference type="PANTHER" id="PTHR45436:SF8">
    <property type="entry name" value="HISTIDINE KINASE"/>
    <property type="match status" value="1"/>
</dbReference>
<dbReference type="Pfam" id="PF02518">
    <property type="entry name" value="HATPase_c"/>
    <property type="match status" value="1"/>
</dbReference>
<dbReference type="GO" id="GO:0005886">
    <property type="term" value="C:plasma membrane"/>
    <property type="evidence" value="ECO:0007669"/>
    <property type="project" value="TreeGrafter"/>
</dbReference>
<evidence type="ECO:0000256" key="10">
    <source>
        <dbReference type="SAM" id="Phobius"/>
    </source>
</evidence>
<comment type="subcellular location">
    <subcellularLocation>
        <location evidence="2">Membrane</location>
    </subcellularLocation>
</comment>
<dbReference type="PROSITE" id="PS50109">
    <property type="entry name" value="HIS_KIN"/>
    <property type="match status" value="1"/>
</dbReference>
<dbReference type="PANTHER" id="PTHR45436">
    <property type="entry name" value="SENSOR HISTIDINE KINASE YKOH"/>
    <property type="match status" value="1"/>
</dbReference>
<dbReference type="InterPro" id="IPR003661">
    <property type="entry name" value="HisK_dim/P_dom"/>
</dbReference>
<reference evidence="13 14" key="1">
    <citation type="submission" date="2019-07" db="EMBL/GenBank/DDBJ databases">
        <title>Full genome sequence of Sphingomonas sp. 4R-6-7(HKS19).</title>
        <authorList>
            <person name="Im W.-T."/>
        </authorList>
    </citation>
    <scope>NUCLEOTIDE SEQUENCE [LARGE SCALE GENOMIC DNA]</scope>
    <source>
        <strain evidence="13 14">HKS19</strain>
    </source>
</reference>
<dbReference type="InterPro" id="IPR036097">
    <property type="entry name" value="HisK_dim/P_sf"/>
</dbReference>
<gene>
    <name evidence="13" type="ORF">FPZ24_10795</name>
</gene>
<dbReference type="SUPFAM" id="SSF47384">
    <property type="entry name" value="Homodimeric domain of signal transducing histidine kinase"/>
    <property type="match status" value="1"/>
</dbReference>
<dbReference type="Gene3D" id="6.10.340.10">
    <property type="match status" value="1"/>
</dbReference>
<dbReference type="EC" id="2.7.13.3" evidence="3"/>
<keyword evidence="7" id="KW-0418">Kinase</keyword>
<evidence type="ECO:0000256" key="8">
    <source>
        <dbReference type="ARBA" id="ARBA00022989"/>
    </source>
</evidence>
<dbReference type="Pfam" id="PF00672">
    <property type="entry name" value="HAMP"/>
    <property type="match status" value="1"/>
</dbReference>
<dbReference type="KEGG" id="spai:FPZ24_10795"/>
<accession>A0A5B8LIE6</accession>
<dbReference type="SMART" id="SM00388">
    <property type="entry name" value="HisKA"/>
    <property type="match status" value="1"/>
</dbReference>
<dbReference type="SMART" id="SM00387">
    <property type="entry name" value="HATPase_c"/>
    <property type="match status" value="1"/>
</dbReference>
<evidence type="ECO:0000313" key="13">
    <source>
        <dbReference type="EMBL" id="QDZ07913.1"/>
    </source>
</evidence>
<dbReference type="SUPFAM" id="SSF158472">
    <property type="entry name" value="HAMP domain-like"/>
    <property type="match status" value="1"/>
</dbReference>
<dbReference type="InterPro" id="IPR003660">
    <property type="entry name" value="HAMP_dom"/>
</dbReference>
<keyword evidence="14" id="KW-1185">Reference proteome</keyword>
<evidence type="ECO:0000256" key="9">
    <source>
        <dbReference type="ARBA" id="ARBA00023012"/>
    </source>
</evidence>
<keyword evidence="10" id="KW-0472">Membrane</keyword>
<keyword evidence="5" id="KW-0808">Transferase</keyword>
<dbReference type="PROSITE" id="PS50885">
    <property type="entry name" value="HAMP"/>
    <property type="match status" value="1"/>
</dbReference>
<feature type="transmembrane region" description="Helical" evidence="10">
    <location>
        <begin position="12"/>
        <end position="36"/>
    </location>
</feature>
<evidence type="ECO:0000259" key="12">
    <source>
        <dbReference type="PROSITE" id="PS50885"/>
    </source>
</evidence>
<evidence type="ECO:0000256" key="6">
    <source>
        <dbReference type="ARBA" id="ARBA00022692"/>
    </source>
</evidence>
<dbReference type="SMART" id="SM00304">
    <property type="entry name" value="HAMP"/>
    <property type="match status" value="1"/>
</dbReference>
<protein>
    <recommendedName>
        <fullName evidence="3">histidine kinase</fullName>
        <ecNumber evidence="3">2.7.13.3</ecNumber>
    </recommendedName>
</protein>
<evidence type="ECO:0000256" key="1">
    <source>
        <dbReference type="ARBA" id="ARBA00000085"/>
    </source>
</evidence>
<keyword evidence="6 10" id="KW-0812">Transmembrane</keyword>
<evidence type="ECO:0000259" key="11">
    <source>
        <dbReference type="PROSITE" id="PS50109"/>
    </source>
</evidence>
<sequence length="469" mass="51628">MLSLKELGGAASFRLAAFFAAVFGSASLAFVTIIYLTTSSYLSGNPDERMRYQAQSFDGNSSKQIGSFLDQHNIADPTGRRPFGLFTAEGQPLGGNLKRLPTPMPPLERFFETTVSNEHENTLYRSFLHRLPDGRLIVVSRNIEELQHFRNELLEATLLGLAVMIVLGSAGAIAIGVGSIRRFDGLTRSIERITQGDLSGRLPVRGTNDETDRLVRVINAMLEQIERLMGEVKGVCDSIAHDLRTPLTRLLAGLERANRRNLSAAERKAEIDHAIAEVNLMLRTFAALLRISEIEDGARRASFREVDLTQIAADAVEYYEPAAESKAIRIRFDPLGSDGVATTVNGDIDLLFEAFGNLIDNAIKYTPSGGNIRVELIDGPQLRITDDGRGIDHRDREKLKLRFQRGSQVNGIPGSGLGLPLVGAIARLHGMDLRFDDVANRCRVVMGPATMMTATTRRKPRPAKSHRLN</sequence>
<evidence type="ECO:0000256" key="7">
    <source>
        <dbReference type="ARBA" id="ARBA00022777"/>
    </source>
</evidence>
<keyword evidence="9" id="KW-0902">Two-component regulatory system</keyword>
<feature type="domain" description="HAMP" evidence="12">
    <location>
        <begin position="180"/>
        <end position="230"/>
    </location>
</feature>
<dbReference type="InterPro" id="IPR036890">
    <property type="entry name" value="HATPase_C_sf"/>
</dbReference>
<proteinExistence type="predicted"/>
<evidence type="ECO:0000256" key="3">
    <source>
        <dbReference type="ARBA" id="ARBA00012438"/>
    </source>
</evidence>
<dbReference type="OrthoDB" id="9815202at2"/>
<dbReference type="InterPro" id="IPR003594">
    <property type="entry name" value="HATPase_dom"/>
</dbReference>
<name>A0A5B8LIE6_9SPHN</name>
<feature type="transmembrane region" description="Helical" evidence="10">
    <location>
        <begin position="158"/>
        <end position="180"/>
    </location>
</feature>
<evidence type="ECO:0000313" key="14">
    <source>
        <dbReference type="Proteomes" id="UP000315673"/>
    </source>
</evidence>
<dbReference type="InterPro" id="IPR050428">
    <property type="entry name" value="TCS_sensor_his_kinase"/>
</dbReference>
<dbReference type="InterPro" id="IPR005467">
    <property type="entry name" value="His_kinase_dom"/>
</dbReference>
<dbReference type="AlphaFoldDB" id="A0A5B8LIE6"/>
<dbReference type="EMBL" id="CP042306">
    <property type="protein sequence ID" value="QDZ07913.1"/>
    <property type="molecule type" value="Genomic_DNA"/>
</dbReference>
<evidence type="ECO:0000256" key="2">
    <source>
        <dbReference type="ARBA" id="ARBA00004370"/>
    </source>
</evidence>
<comment type="catalytic activity">
    <reaction evidence="1">
        <text>ATP + protein L-histidine = ADP + protein N-phospho-L-histidine.</text>
        <dbReference type="EC" id="2.7.13.3"/>
    </reaction>
</comment>
<dbReference type="SUPFAM" id="SSF55874">
    <property type="entry name" value="ATPase domain of HSP90 chaperone/DNA topoisomerase II/histidine kinase"/>
    <property type="match status" value="1"/>
</dbReference>
<dbReference type="Proteomes" id="UP000315673">
    <property type="component" value="Chromosome"/>
</dbReference>
<dbReference type="CDD" id="cd06225">
    <property type="entry name" value="HAMP"/>
    <property type="match status" value="1"/>
</dbReference>